<dbReference type="Proteomes" id="UP000236751">
    <property type="component" value="Unassembled WGS sequence"/>
</dbReference>
<accession>A0A1H5WMW5</accession>
<evidence type="ECO:0000313" key="1">
    <source>
        <dbReference type="EMBL" id="SEG00691.1"/>
    </source>
</evidence>
<name>A0A1H5WMW5_NITMU</name>
<dbReference type="AlphaFoldDB" id="A0A1H5WMW5"/>
<proteinExistence type="predicted"/>
<dbReference type="EMBL" id="FNVK01000021">
    <property type="protein sequence ID" value="SEG00691.1"/>
    <property type="molecule type" value="Genomic_DNA"/>
</dbReference>
<gene>
    <name evidence="1" type="ORF">SAMN05216403_12142</name>
</gene>
<organism evidence="1 2">
    <name type="scientific">Nitrosospira multiformis (strain ATCC 25196 / NCIMB 11849 / C 71)</name>
    <dbReference type="NCBI Taxonomy" id="323848"/>
    <lineage>
        <taxon>Bacteria</taxon>
        <taxon>Pseudomonadati</taxon>
        <taxon>Pseudomonadota</taxon>
        <taxon>Betaproteobacteria</taxon>
        <taxon>Nitrosomonadales</taxon>
        <taxon>Nitrosomonadaceae</taxon>
        <taxon>Nitrosospira</taxon>
    </lineage>
</organism>
<protein>
    <submittedName>
        <fullName evidence="1">Uncharacterized protein</fullName>
    </submittedName>
</protein>
<reference evidence="1 2" key="1">
    <citation type="submission" date="2016-10" db="EMBL/GenBank/DDBJ databases">
        <authorList>
            <person name="de Groot N.N."/>
        </authorList>
    </citation>
    <scope>NUCLEOTIDE SEQUENCE [LARGE SCALE GENOMIC DNA]</scope>
    <source>
        <strain evidence="1 2">Nl13</strain>
    </source>
</reference>
<sequence length="59" mass="5977">MICNQPFPMGAGIALCITFGRGSAIGGGLETPGDLPPKFGNGYPVLGTGIQCSGYCKEL</sequence>
<evidence type="ECO:0000313" key="2">
    <source>
        <dbReference type="Proteomes" id="UP000236751"/>
    </source>
</evidence>